<organism evidence="1 2">
    <name type="scientific">Hydrogenoanaerobacterium saccharovorans</name>
    <dbReference type="NCBI Taxonomy" id="474960"/>
    <lineage>
        <taxon>Bacteria</taxon>
        <taxon>Bacillati</taxon>
        <taxon>Bacillota</taxon>
        <taxon>Clostridia</taxon>
        <taxon>Eubacteriales</taxon>
        <taxon>Oscillospiraceae</taxon>
        <taxon>Hydrogenoanaerobacterium</taxon>
    </lineage>
</organism>
<evidence type="ECO:0000313" key="2">
    <source>
        <dbReference type="Proteomes" id="UP000199158"/>
    </source>
</evidence>
<dbReference type="Gene3D" id="3.40.50.300">
    <property type="entry name" value="P-loop containing nucleotide triphosphate hydrolases"/>
    <property type="match status" value="1"/>
</dbReference>
<dbReference type="Proteomes" id="UP000199158">
    <property type="component" value="Unassembled WGS sequence"/>
</dbReference>
<protein>
    <submittedName>
        <fullName evidence="1">Cob(I)alamin adenosyltransferase</fullName>
    </submittedName>
</protein>
<dbReference type="AlphaFoldDB" id="A0A1H8B3E8"/>
<dbReference type="GO" id="GO:0008817">
    <property type="term" value="F:corrinoid adenosyltransferase activity"/>
    <property type="evidence" value="ECO:0007669"/>
    <property type="project" value="InterPro"/>
</dbReference>
<dbReference type="GO" id="GO:0009236">
    <property type="term" value="P:cobalamin biosynthetic process"/>
    <property type="evidence" value="ECO:0007669"/>
    <property type="project" value="InterPro"/>
</dbReference>
<dbReference type="STRING" id="474960.SAMN05216180_1657"/>
<reference evidence="1 2" key="1">
    <citation type="submission" date="2016-10" db="EMBL/GenBank/DDBJ databases">
        <authorList>
            <person name="de Groot N.N."/>
        </authorList>
    </citation>
    <scope>NUCLEOTIDE SEQUENCE [LARGE SCALE GENOMIC DNA]</scope>
    <source>
        <strain evidence="1 2">CGMCC 1.5070</strain>
    </source>
</reference>
<name>A0A1H8B3E8_9FIRM</name>
<evidence type="ECO:0000313" key="1">
    <source>
        <dbReference type="EMBL" id="SEM76634.1"/>
    </source>
</evidence>
<dbReference type="EMBL" id="FOCG01000001">
    <property type="protein sequence ID" value="SEM76634.1"/>
    <property type="molecule type" value="Genomic_DNA"/>
</dbReference>
<accession>A0A1H8B3E8</accession>
<dbReference type="RefSeq" id="WP_092753461.1">
    <property type="nucleotide sequence ID" value="NZ_FOCG01000001.1"/>
</dbReference>
<dbReference type="PIRSF" id="PIRSF015617">
    <property type="entry name" value="Adensltrnsf_CobA"/>
    <property type="match status" value="1"/>
</dbReference>
<dbReference type="InterPro" id="IPR003724">
    <property type="entry name" value="CblAdoTrfase_CobA"/>
</dbReference>
<dbReference type="SUPFAM" id="SSF52540">
    <property type="entry name" value="P-loop containing nucleoside triphosphate hydrolases"/>
    <property type="match status" value="1"/>
</dbReference>
<dbReference type="Pfam" id="PF02572">
    <property type="entry name" value="CobA_CobO_BtuR"/>
    <property type="match status" value="1"/>
</dbReference>
<keyword evidence="1" id="KW-0808">Transferase</keyword>
<dbReference type="OrthoDB" id="9810309at2"/>
<dbReference type="GO" id="GO:0005524">
    <property type="term" value="F:ATP binding"/>
    <property type="evidence" value="ECO:0007669"/>
    <property type="project" value="InterPro"/>
</dbReference>
<gene>
    <name evidence="1" type="ORF">SAMN05216180_1657</name>
</gene>
<dbReference type="InterPro" id="IPR027417">
    <property type="entry name" value="P-loop_NTPase"/>
</dbReference>
<keyword evidence="2" id="KW-1185">Reference proteome</keyword>
<sequence length="177" mass="19516">MDGQTGLIHIYCGDGKGKTTAAMGLAMRAAGSGMKVALVQFLKGQQSSELKMLQMLPNVTVIREQLSPKFTFQMNSEELASTKMVHSRYLNTALKLAKNGECDLLILDELVGALNCGLIDEDLLHELVEKKPAQLELVMTGRNPAQWLVDAADYVSEIRKIKHPYDKGVDARKGIER</sequence>
<dbReference type="CDD" id="cd00561">
    <property type="entry name" value="CobA_ACA"/>
    <property type="match status" value="1"/>
</dbReference>
<proteinExistence type="predicted"/>
<dbReference type="PANTHER" id="PTHR46638">
    <property type="entry name" value="CORRINOID ADENOSYLTRANSFERASE"/>
    <property type="match status" value="1"/>
</dbReference>
<dbReference type="PANTHER" id="PTHR46638:SF1">
    <property type="entry name" value="CORRINOID ADENOSYLTRANSFERASE"/>
    <property type="match status" value="1"/>
</dbReference>